<feature type="transmembrane region" description="Helical" evidence="8">
    <location>
        <begin position="99"/>
        <end position="119"/>
    </location>
</feature>
<evidence type="ECO:0000256" key="4">
    <source>
        <dbReference type="ARBA" id="ARBA00022475"/>
    </source>
</evidence>
<feature type="transmembrane region" description="Helical" evidence="8">
    <location>
        <begin position="195"/>
        <end position="216"/>
    </location>
</feature>
<keyword evidence="4" id="KW-1003">Cell membrane</keyword>
<evidence type="ECO:0000256" key="8">
    <source>
        <dbReference type="SAM" id="Phobius"/>
    </source>
</evidence>
<reference evidence="9" key="1">
    <citation type="submission" date="2023-10" db="EMBL/GenBank/DDBJ databases">
        <title>Characterization and whole genome sequencing of a novel strain of Bergeyella porcorum QD2021 isolated from pig.</title>
        <authorList>
            <person name="Liu G."/>
            <person name="Chen C."/>
            <person name="Han X."/>
        </authorList>
    </citation>
    <scope>NUCLEOTIDE SEQUENCE</scope>
    <source>
        <strain evidence="9">QD2021</strain>
    </source>
</reference>
<keyword evidence="5 8" id="KW-0812">Transmembrane</keyword>
<feature type="transmembrane region" description="Helical" evidence="8">
    <location>
        <begin position="71"/>
        <end position="92"/>
    </location>
</feature>
<feature type="transmembrane region" description="Helical" evidence="8">
    <location>
        <begin position="242"/>
        <end position="267"/>
    </location>
</feature>
<dbReference type="GO" id="GO:0005886">
    <property type="term" value="C:plasma membrane"/>
    <property type="evidence" value="ECO:0007669"/>
    <property type="project" value="UniProtKB-SubCell"/>
</dbReference>
<dbReference type="KEGG" id="bpor:BPO_2065"/>
<dbReference type="RefSeq" id="WP_327984065.1">
    <property type="nucleotide sequence ID" value="NZ_CP136426.1"/>
</dbReference>
<dbReference type="PANTHER" id="PTHR30472">
    <property type="entry name" value="FERRIC ENTEROBACTIN TRANSPORT SYSTEM PERMEASE PROTEIN"/>
    <property type="match status" value="1"/>
</dbReference>
<dbReference type="InterPro" id="IPR000522">
    <property type="entry name" value="ABC_transptr_permease_BtuC"/>
</dbReference>
<evidence type="ECO:0008006" key="11">
    <source>
        <dbReference type="Google" id="ProtNLM"/>
    </source>
</evidence>
<gene>
    <name evidence="9" type="ORF">BPO_2065</name>
</gene>
<dbReference type="GO" id="GO:0033214">
    <property type="term" value="P:siderophore-iron import into cell"/>
    <property type="evidence" value="ECO:0007669"/>
    <property type="project" value="TreeGrafter"/>
</dbReference>
<feature type="transmembrane region" description="Helical" evidence="8">
    <location>
        <begin position="125"/>
        <end position="141"/>
    </location>
</feature>
<keyword evidence="3" id="KW-0813">Transport</keyword>
<evidence type="ECO:0000256" key="3">
    <source>
        <dbReference type="ARBA" id="ARBA00022448"/>
    </source>
</evidence>
<keyword evidence="6 8" id="KW-1133">Transmembrane helix</keyword>
<evidence type="ECO:0000313" key="9">
    <source>
        <dbReference type="EMBL" id="WOC52712.1"/>
    </source>
</evidence>
<dbReference type="InterPro" id="IPR037294">
    <property type="entry name" value="ABC_BtuC-like"/>
</dbReference>
<dbReference type="SUPFAM" id="SSF81345">
    <property type="entry name" value="ABC transporter involved in vitamin B12 uptake, BtuC"/>
    <property type="match status" value="1"/>
</dbReference>
<feature type="transmembrane region" description="Helical" evidence="8">
    <location>
        <begin position="153"/>
        <end position="175"/>
    </location>
</feature>
<accession>A0AAU0F3L1</accession>
<feature type="transmembrane region" description="Helical" evidence="8">
    <location>
        <begin position="279"/>
        <end position="299"/>
    </location>
</feature>
<evidence type="ECO:0000313" key="10">
    <source>
        <dbReference type="Proteomes" id="UP001432059"/>
    </source>
</evidence>
<evidence type="ECO:0000256" key="5">
    <source>
        <dbReference type="ARBA" id="ARBA00022692"/>
    </source>
</evidence>
<dbReference type="AlphaFoldDB" id="A0AAU0F3L1"/>
<dbReference type="Pfam" id="PF01032">
    <property type="entry name" value="FecCD"/>
    <property type="match status" value="1"/>
</dbReference>
<organism evidence="9 10">
    <name type="scientific">Bergeyella porcorum</name>
    <dbReference type="NCBI Taxonomy" id="1735111"/>
    <lineage>
        <taxon>Bacteria</taxon>
        <taxon>Pseudomonadati</taxon>
        <taxon>Bacteroidota</taxon>
        <taxon>Flavobacteriia</taxon>
        <taxon>Flavobacteriales</taxon>
        <taxon>Weeksellaceae</taxon>
        <taxon>Bergeyella</taxon>
    </lineage>
</organism>
<evidence type="ECO:0000256" key="1">
    <source>
        <dbReference type="ARBA" id="ARBA00004651"/>
    </source>
</evidence>
<evidence type="ECO:0000256" key="2">
    <source>
        <dbReference type="ARBA" id="ARBA00007935"/>
    </source>
</evidence>
<dbReference type="Proteomes" id="UP001432059">
    <property type="component" value="Chromosome"/>
</dbReference>
<comment type="subcellular location">
    <subcellularLocation>
        <location evidence="1">Cell membrane</location>
        <topology evidence="1">Multi-pass membrane protein</topology>
    </subcellularLocation>
</comment>
<name>A0AAU0F3L1_9FLAO</name>
<sequence>MNKTLVFILFYLLPLPVVVISLFVGSSEQAALSEYIPIVLKKLSGDPLYQAELQYWQTANNILWNIRLPRVLLTFIIGAALGVSGTVLQGILKNPLVDSYILGISSASAFGASLSLAFGFLTTNVTAFAFAVLSVLFTFLISNNKGVHSIVSVVLSGMIVSGIFTALLSAIQYIVNPFKLSAIVQWTLGNLHAASWKELNTALLPIGIAMLVVFALRERMNLLALGDDAAKAVGVNPLVDKVLLIIAVTVMTAASVSAAGIISMYGLFLPHIVRMVAGANHNITIPGSILFGGTFLLIIDDVSRTLFEFEVPIGIFTMILGGVFFIYLMKKNKLNWF</sequence>
<dbReference type="EMBL" id="CP136426">
    <property type="protein sequence ID" value="WOC52712.1"/>
    <property type="molecule type" value="Genomic_DNA"/>
</dbReference>
<dbReference type="CDD" id="cd06550">
    <property type="entry name" value="TM_ABC_iron-siderophores_like"/>
    <property type="match status" value="1"/>
</dbReference>
<keyword evidence="10" id="KW-1185">Reference proteome</keyword>
<dbReference type="PANTHER" id="PTHR30472:SF70">
    <property type="entry name" value="MOLYBDATE IMPORT SYSTEM PERMEASE PROTEIN MOLB"/>
    <property type="match status" value="1"/>
</dbReference>
<keyword evidence="7 8" id="KW-0472">Membrane</keyword>
<comment type="similarity">
    <text evidence="2">Belongs to the binding-protein-dependent transport system permease family. FecCD subfamily.</text>
</comment>
<evidence type="ECO:0000256" key="6">
    <source>
        <dbReference type="ARBA" id="ARBA00022989"/>
    </source>
</evidence>
<evidence type="ECO:0000256" key="7">
    <source>
        <dbReference type="ARBA" id="ARBA00023136"/>
    </source>
</evidence>
<protein>
    <recommendedName>
        <fullName evidence="11">Iron ABC transporter permease</fullName>
    </recommendedName>
</protein>
<dbReference type="GO" id="GO:0022857">
    <property type="term" value="F:transmembrane transporter activity"/>
    <property type="evidence" value="ECO:0007669"/>
    <property type="project" value="InterPro"/>
</dbReference>
<dbReference type="Gene3D" id="1.10.3470.10">
    <property type="entry name" value="ABC transporter involved in vitamin B12 uptake, BtuC"/>
    <property type="match status" value="1"/>
</dbReference>
<proteinExistence type="inferred from homology"/>
<feature type="transmembrane region" description="Helical" evidence="8">
    <location>
        <begin position="311"/>
        <end position="329"/>
    </location>
</feature>